<organism evidence="1 2">
    <name type="scientific">Acer saccharum</name>
    <name type="common">Sugar maple</name>
    <dbReference type="NCBI Taxonomy" id="4024"/>
    <lineage>
        <taxon>Eukaryota</taxon>
        <taxon>Viridiplantae</taxon>
        <taxon>Streptophyta</taxon>
        <taxon>Embryophyta</taxon>
        <taxon>Tracheophyta</taxon>
        <taxon>Spermatophyta</taxon>
        <taxon>Magnoliopsida</taxon>
        <taxon>eudicotyledons</taxon>
        <taxon>Gunneridae</taxon>
        <taxon>Pentapetalae</taxon>
        <taxon>rosids</taxon>
        <taxon>malvids</taxon>
        <taxon>Sapindales</taxon>
        <taxon>Sapindaceae</taxon>
        <taxon>Hippocastanoideae</taxon>
        <taxon>Acereae</taxon>
        <taxon>Acer</taxon>
    </lineage>
</organism>
<evidence type="ECO:0000313" key="2">
    <source>
        <dbReference type="Proteomes" id="UP001168877"/>
    </source>
</evidence>
<protein>
    <submittedName>
        <fullName evidence="1">Uncharacterized protein</fullName>
    </submittedName>
</protein>
<gene>
    <name evidence="1" type="ORF">LWI29_011022</name>
</gene>
<dbReference type="AlphaFoldDB" id="A0AA39T9H6"/>
<evidence type="ECO:0000313" key="1">
    <source>
        <dbReference type="EMBL" id="KAK0603998.1"/>
    </source>
</evidence>
<comment type="caution">
    <text evidence="1">The sequence shown here is derived from an EMBL/GenBank/DDBJ whole genome shotgun (WGS) entry which is preliminary data.</text>
</comment>
<reference evidence="1" key="2">
    <citation type="submission" date="2023-06" db="EMBL/GenBank/DDBJ databases">
        <authorList>
            <person name="Swenson N.G."/>
            <person name="Wegrzyn J.L."/>
            <person name="Mcevoy S.L."/>
        </authorList>
    </citation>
    <scope>NUCLEOTIDE SEQUENCE</scope>
    <source>
        <strain evidence="1">NS2018</strain>
        <tissue evidence="1">Leaf</tissue>
    </source>
</reference>
<dbReference type="Proteomes" id="UP001168877">
    <property type="component" value="Unassembled WGS sequence"/>
</dbReference>
<sequence length="258" mass="29687">MVMFANKKGRKTSIRFHRCTCHSWYTRRPRLRKRPDMHRYTCRFADMVHKLRSKLRKTSANNRCTYSPHAWCTGRGPGCDKSLQFETGEISAILFNEDNIPSTLEALKMLGASSTHQGQVEAIACTFCGMYGHETWGCNSRGELSNDGGQAQASNYNPWPMHEPWEISTIQGQAMNGVPIRTNWIGGEIKTLKLMPIEEYPKGREEKIWLQQENQILRDMVKALKAKVDASFEEWYFFASHEVTQAFPPAFDLQSTLW</sequence>
<proteinExistence type="predicted"/>
<reference evidence="1" key="1">
    <citation type="journal article" date="2022" name="Plant J.">
        <title>Strategies of tolerance reflected in two North American maple genomes.</title>
        <authorList>
            <person name="McEvoy S.L."/>
            <person name="Sezen U.U."/>
            <person name="Trouern-Trend A."/>
            <person name="McMahon S.M."/>
            <person name="Schaberg P.G."/>
            <person name="Yang J."/>
            <person name="Wegrzyn J.L."/>
            <person name="Swenson N.G."/>
        </authorList>
    </citation>
    <scope>NUCLEOTIDE SEQUENCE</scope>
    <source>
        <strain evidence="1">NS2018</strain>
    </source>
</reference>
<keyword evidence="2" id="KW-1185">Reference proteome</keyword>
<accession>A0AA39T9H6</accession>
<dbReference type="EMBL" id="JAUESC010000002">
    <property type="protein sequence ID" value="KAK0603998.1"/>
    <property type="molecule type" value="Genomic_DNA"/>
</dbReference>
<name>A0AA39T9H6_ACESA</name>